<dbReference type="GO" id="GO:0061817">
    <property type="term" value="P:endoplasmic reticulum-plasma membrane tethering"/>
    <property type="evidence" value="ECO:0007669"/>
    <property type="project" value="InterPro"/>
</dbReference>
<sequence>MSAPYSAHHQVPTIEKFRQEEEARERAAAANDSRIAQSADEEKVGGAGAAPALQGADPTQQGEGLRQRRGAGDAPGVPPKDDGDMAAGQAAGGGAAEKERLKKAAQPQEGKPTDFQAKGRRRVTDPTTSGDVEIEDQVPRDIPVDVLESKKPGGFSSKPPKLAENYKAFFTGPSPAEPTNILLQPFPAPIDTDAFARLEGNFRNLGVALAAALAVVWFFTAFGAGYFRFVLRTGILVGVGIGGASALGLSARKIEKDLEAVRAQMHEQRGKAHSLSDTPLPESVEWLNALIATVWKQISPDMFLAAADMIEDTMQMSLPGFISAVKVSDLTHGHPDSALRLTHFRGLADKPSDPNYPQEEWIDQGRRSELKPEEKPGAMAKKDDGKSAGDADGDGVADEDESGSFLNLEVGFVLMKRPGQKTKAASLMISFFMGAYDLFRFPFNVWAEITGLSGTARLRVQFVEAAPYVRNVTITMMGVPDVHVNVVPMARALPNVLDLPLISGFVKSSIAAALNEYVAPKSMTLNVADMISGAPPGKDVNAIGVLVVHIQRGIDLSAQDASGSSDPYVVISLAKFGKPLYSSRIIFEDLNPNWNEYAFVPITKDDLANDEVLSVQLWDSDKRTADDIVGRISRNVGELTKGETRNKMVEYRDELKGFEDADKMQGALKWRCGFFEKAAFNKELYKKAKQARRDAMEEAERKTAEQAEEMAKKQGTEEEISALNCPPEERYPSGILSVTLHHCIGLETREVEKGVSGKERERGSSGQDVEEKDLEQNLPSGYAELVYGDSIVYRTRAKMFSNFPIWEAQHEAFVRDWRSTPVRIVVRDSRVRENDPVLGICDISLPDILTESSSVTRYFALQDGVGYGKVQATVCWRSITLQDDIPKSLLGADTATVELLSAITLDVQGEHESLRNEKISVTTGDVTQKLSAVTKQEGLELGDDEQDNGFLTRLPVYDRHSSTLSFSFGGQGLLGGKVEAVAVVSLLELADGEIVDLSVPLLAGKKLGTLARNHIDEETAKTHEFQEIGTLHVKLRVDPGLDADHAALAKGQTRRHEFEVFDRLVGMPEAAEKNAHADDDGVIDRKERKAINEAKTKALHSRHRGSYGYAPVRTGAWAKQGMRDRVRKLSMKLTGKKSNEREVASEA</sequence>
<feature type="region of interest" description="Disordered" evidence="12">
    <location>
        <begin position="752"/>
        <end position="774"/>
    </location>
</feature>
<evidence type="ECO:0000256" key="6">
    <source>
        <dbReference type="ARBA" id="ARBA00022824"/>
    </source>
</evidence>
<dbReference type="GeneID" id="37270199"/>
<keyword evidence="3" id="KW-0597">Phosphoprotein</keyword>
<evidence type="ECO:0000256" key="13">
    <source>
        <dbReference type="SAM" id="Phobius"/>
    </source>
</evidence>
<dbReference type="PANTHER" id="PTHR47348">
    <property type="entry name" value="MEIOTICALLY UP-REGULATED GENE 190 PROTEIN"/>
    <property type="match status" value="1"/>
</dbReference>
<dbReference type="PROSITE" id="PS51847">
    <property type="entry name" value="SMP"/>
    <property type="match status" value="1"/>
</dbReference>
<dbReference type="GO" id="GO:0005789">
    <property type="term" value="C:endoplasmic reticulum membrane"/>
    <property type="evidence" value="ECO:0007669"/>
    <property type="project" value="UniProtKB-SubCell"/>
</dbReference>
<evidence type="ECO:0000256" key="7">
    <source>
        <dbReference type="ARBA" id="ARBA00022989"/>
    </source>
</evidence>
<keyword evidence="7 13" id="KW-1133">Transmembrane helix</keyword>
<feature type="coiled-coil region" evidence="11">
    <location>
        <begin position="681"/>
        <end position="716"/>
    </location>
</feature>
<keyword evidence="6" id="KW-0256">Endoplasmic reticulum</keyword>
<dbReference type="InterPro" id="IPR037765">
    <property type="entry name" value="C2B_Tricalbin"/>
</dbReference>
<feature type="transmembrane region" description="Helical" evidence="13">
    <location>
        <begin position="229"/>
        <end position="249"/>
    </location>
</feature>
<dbReference type="InterPro" id="IPR057349">
    <property type="entry name" value="C2_Mug190_3rd"/>
</dbReference>
<feature type="compositionally biased region" description="Basic and acidic residues" evidence="12">
    <location>
        <begin position="363"/>
        <end position="389"/>
    </location>
</feature>
<keyword evidence="10 13" id="KW-0472">Membrane</keyword>
<dbReference type="Pfam" id="PF25669">
    <property type="entry name" value="SMP_MUG190-like"/>
    <property type="match status" value="1"/>
</dbReference>
<feature type="domain" description="SMP-LTD" evidence="15">
    <location>
        <begin position="280"/>
        <end position="528"/>
    </location>
</feature>
<dbReference type="Pfam" id="PF25331">
    <property type="entry name" value="C2_Mug190_3rd"/>
    <property type="match status" value="1"/>
</dbReference>
<dbReference type="CDD" id="cd04052">
    <property type="entry name" value="C2B_Tricalbin-like"/>
    <property type="match status" value="1"/>
</dbReference>
<dbReference type="AlphaFoldDB" id="A0A316Z8U5"/>
<dbReference type="PANTHER" id="PTHR47348:SF3">
    <property type="entry name" value="MEIOTICALLY UP-REGULATED GENE 190 PROTEIN"/>
    <property type="match status" value="1"/>
</dbReference>
<dbReference type="SMART" id="SM00239">
    <property type="entry name" value="C2"/>
    <property type="match status" value="2"/>
</dbReference>
<evidence type="ECO:0008006" key="18">
    <source>
        <dbReference type="Google" id="ProtNLM"/>
    </source>
</evidence>
<evidence type="ECO:0000256" key="2">
    <source>
        <dbReference type="ARBA" id="ARBA00022448"/>
    </source>
</evidence>
<dbReference type="CDD" id="cd21676">
    <property type="entry name" value="SMP_Mug190"/>
    <property type="match status" value="1"/>
</dbReference>
<dbReference type="STRING" id="58919.A0A316Z8U5"/>
<feature type="domain" description="C2" evidence="14">
    <location>
        <begin position="526"/>
        <end position="649"/>
    </location>
</feature>
<dbReference type="GO" id="GO:0006869">
    <property type="term" value="P:lipid transport"/>
    <property type="evidence" value="ECO:0007669"/>
    <property type="project" value="UniProtKB-KW"/>
</dbReference>
<keyword evidence="5" id="KW-0677">Repeat</keyword>
<evidence type="ECO:0000256" key="12">
    <source>
        <dbReference type="SAM" id="MobiDB-lite"/>
    </source>
</evidence>
<feature type="region of interest" description="Disordered" evidence="12">
    <location>
        <begin position="1"/>
        <end position="132"/>
    </location>
</feature>
<evidence type="ECO:0000313" key="16">
    <source>
        <dbReference type="EMBL" id="PWN97408.1"/>
    </source>
</evidence>
<feature type="domain" description="C2" evidence="14">
    <location>
        <begin position="714"/>
        <end position="859"/>
    </location>
</feature>
<evidence type="ECO:0000259" key="15">
    <source>
        <dbReference type="PROSITE" id="PS51847"/>
    </source>
</evidence>
<dbReference type="Gene3D" id="2.60.40.150">
    <property type="entry name" value="C2 domain"/>
    <property type="match status" value="2"/>
</dbReference>
<name>A0A316Z8U5_9BASI</name>
<dbReference type="Pfam" id="PF00168">
    <property type="entry name" value="C2"/>
    <property type="match status" value="2"/>
</dbReference>
<dbReference type="EMBL" id="KZ819295">
    <property type="protein sequence ID" value="PWN97408.1"/>
    <property type="molecule type" value="Genomic_DNA"/>
</dbReference>
<keyword evidence="9" id="KW-0446">Lipid-binding</keyword>
<feature type="compositionally biased region" description="Acidic residues" evidence="12">
    <location>
        <begin position="391"/>
        <end position="400"/>
    </location>
</feature>
<evidence type="ECO:0000259" key="14">
    <source>
        <dbReference type="PROSITE" id="PS50004"/>
    </source>
</evidence>
<evidence type="ECO:0000256" key="8">
    <source>
        <dbReference type="ARBA" id="ARBA00023055"/>
    </source>
</evidence>
<gene>
    <name evidence="16" type="ORF">FA09DRAFT_330573</name>
</gene>
<evidence type="ECO:0000256" key="9">
    <source>
        <dbReference type="ARBA" id="ARBA00023121"/>
    </source>
</evidence>
<dbReference type="GO" id="GO:0008289">
    <property type="term" value="F:lipid binding"/>
    <property type="evidence" value="ECO:0007669"/>
    <property type="project" value="UniProtKB-KW"/>
</dbReference>
<accession>A0A316Z8U5</accession>
<dbReference type="InterPro" id="IPR035892">
    <property type="entry name" value="C2_domain_sf"/>
</dbReference>
<dbReference type="OrthoDB" id="419768at2759"/>
<evidence type="ECO:0000256" key="5">
    <source>
        <dbReference type="ARBA" id="ARBA00022737"/>
    </source>
</evidence>
<feature type="transmembrane region" description="Helical" evidence="13">
    <location>
        <begin position="205"/>
        <end position="223"/>
    </location>
</feature>
<evidence type="ECO:0000256" key="4">
    <source>
        <dbReference type="ARBA" id="ARBA00022692"/>
    </source>
</evidence>
<keyword evidence="4 13" id="KW-0812">Transmembrane</keyword>
<dbReference type="SUPFAM" id="SSF49562">
    <property type="entry name" value="C2 domain (Calcium/lipid-binding domain, CaLB)"/>
    <property type="match status" value="2"/>
</dbReference>
<dbReference type="PROSITE" id="PS50004">
    <property type="entry name" value="C2"/>
    <property type="match status" value="2"/>
</dbReference>
<evidence type="ECO:0000256" key="3">
    <source>
        <dbReference type="ARBA" id="ARBA00022553"/>
    </source>
</evidence>
<proteinExistence type="predicted"/>
<feature type="region of interest" description="Disordered" evidence="12">
    <location>
        <begin position="348"/>
        <end position="400"/>
    </location>
</feature>
<keyword evidence="17" id="KW-1185">Reference proteome</keyword>
<evidence type="ECO:0000313" key="17">
    <source>
        <dbReference type="Proteomes" id="UP000245946"/>
    </source>
</evidence>
<feature type="compositionally biased region" description="Basic and acidic residues" evidence="12">
    <location>
        <begin position="15"/>
        <end position="27"/>
    </location>
</feature>
<feature type="compositionally biased region" description="Basic and acidic residues" evidence="12">
    <location>
        <begin position="752"/>
        <end position="763"/>
    </location>
</feature>
<dbReference type="Proteomes" id="UP000245946">
    <property type="component" value="Unassembled WGS sequence"/>
</dbReference>
<protein>
    <recommendedName>
        <fullName evidence="18">C2 domain-containing protein</fullName>
    </recommendedName>
</protein>
<dbReference type="InterPro" id="IPR031468">
    <property type="entry name" value="SMP_LBD"/>
</dbReference>
<evidence type="ECO:0000256" key="11">
    <source>
        <dbReference type="SAM" id="Coils"/>
    </source>
</evidence>
<keyword evidence="11" id="KW-0175">Coiled coil</keyword>
<evidence type="ECO:0000256" key="1">
    <source>
        <dbReference type="ARBA" id="ARBA00004586"/>
    </source>
</evidence>
<keyword evidence="2" id="KW-0813">Transport</keyword>
<keyword evidence="8" id="KW-0445">Lipid transport</keyword>
<dbReference type="InterPro" id="IPR000008">
    <property type="entry name" value="C2_dom"/>
</dbReference>
<dbReference type="RefSeq" id="XP_025597687.1">
    <property type="nucleotide sequence ID" value="XM_025742655.1"/>
</dbReference>
<organism evidence="16 17">
    <name type="scientific">Tilletiopsis washingtonensis</name>
    <dbReference type="NCBI Taxonomy" id="58919"/>
    <lineage>
        <taxon>Eukaryota</taxon>
        <taxon>Fungi</taxon>
        <taxon>Dikarya</taxon>
        <taxon>Basidiomycota</taxon>
        <taxon>Ustilaginomycotina</taxon>
        <taxon>Exobasidiomycetes</taxon>
        <taxon>Entylomatales</taxon>
        <taxon>Entylomatales incertae sedis</taxon>
        <taxon>Tilletiopsis</taxon>
    </lineage>
</organism>
<reference evidence="16 17" key="1">
    <citation type="journal article" date="2018" name="Mol. Biol. Evol.">
        <title>Broad Genomic Sampling Reveals a Smut Pathogenic Ancestry of the Fungal Clade Ustilaginomycotina.</title>
        <authorList>
            <person name="Kijpornyongpan T."/>
            <person name="Mondo S.J."/>
            <person name="Barry K."/>
            <person name="Sandor L."/>
            <person name="Lee J."/>
            <person name="Lipzen A."/>
            <person name="Pangilinan J."/>
            <person name="LaButti K."/>
            <person name="Hainaut M."/>
            <person name="Henrissat B."/>
            <person name="Grigoriev I.V."/>
            <person name="Spatafora J.W."/>
            <person name="Aime M.C."/>
        </authorList>
    </citation>
    <scope>NUCLEOTIDE SEQUENCE [LARGE SCALE GENOMIC DNA]</scope>
    <source>
        <strain evidence="16 17">MCA 4186</strain>
    </source>
</reference>
<comment type="subcellular location">
    <subcellularLocation>
        <location evidence="1">Endoplasmic reticulum membrane</location>
    </subcellularLocation>
</comment>
<evidence type="ECO:0000256" key="10">
    <source>
        <dbReference type="ARBA" id="ARBA00023136"/>
    </source>
</evidence>